<dbReference type="InterPro" id="IPR004686">
    <property type="entry name" value="Mtc"/>
</dbReference>
<accession>G0S425</accession>
<feature type="transmembrane region" description="Helical" evidence="9">
    <location>
        <begin position="149"/>
        <end position="167"/>
    </location>
</feature>
<dbReference type="HOGENOM" id="CLU_039425_0_0_1"/>
<dbReference type="OrthoDB" id="6608471at2759"/>
<keyword evidence="7 9" id="KW-0496">Mitochondrion</keyword>
<dbReference type="PANTHER" id="PTHR11153:SF6">
    <property type="entry name" value="SIDEROFLEXIN-5"/>
    <property type="match status" value="1"/>
</dbReference>
<sequence>MSASLPGGRQLPESQYDLSTYWGRVRHCASITDPRTLFVGSRGLEEAKNLLISYKQGQIKHMTPDLWRAKKIVDSTLHPDTGEPVFLPFRMSCFVLSNLVVTAGMLTPNLGTRGTIAWQVANQSLNVAINYSNANKSSPLSWSKIAQSYFLAVTASCSVAVGLNNLVPRLKNLAPNTRLILSRLVPFAAVASAGALNVFLMRAEEMRTGIDVFPARKPVALSEKEADAAVSEEEGAPQSLGKSKKAATLAVAETALSRVLNSSPIMVIPPLILVRLQRTEWLKKNPRYTTPVNLGLILVTSYAVLPLALAAFPQRQRVKAESLEEEFHGRGGEDGLVEFNRGM</sequence>
<evidence type="ECO:0000256" key="6">
    <source>
        <dbReference type="ARBA" id="ARBA00022989"/>
    </source>
</evidence>
<comment type="similarity">
    <text evidence="2 9">Belongs to the sideroflexin family.</text>
</comment>
<evidence type="ECO:0000313" key="11">
    <source>
        <dbReference type="Proteomes" id="UP000008066"/>
    </source>
</evidence>
<organism evidence="11">
    <name type="scientific">Chaetomium thermophilum (strain DSM 1495 / CBS 144.50 / IMI 039719)</name>
    <name type="common">Thermochaetoides thermophila</name>
    <dbReference type="NCBI Taxonomy" id="759272"/>
    <lineage>
        <taxon>Eukaryota</taxon>
        <taxon>Fungi</taxon>
        <taxon>Dikarya</taxon>
        <taxon>Ascomycota</taxon>
        <taxon>Pezizomycotina</taxon>
        <taxon>Sordariomycetes</taxon>
        <taxon>Sordariomycetidae</taxon>
        <taxon>Sordariales</taxon>
        <taxon>Chaetomiaceae</taxon>
        <taxon>Thermochaetoides</taxon>
    </lineage>
</organism>
<comment type="subcellular location">
    <subcellularLocation>
        <location evidence="1 9">Mitochondrion membrane</location>
        <topology evidence="1 9">Multi-pass membrane protein</topology>
    </subcellularLocation>
</comment>
<feature type="transmembrane region" description="Helical" evidence="9">
    <location>
        <begin position="179"/>
        <end position="200"/>
    </location>
</feature>
<dbReference type="KEGG" id="cthr:CTHT_0022300"/>
<evidence type="ECO:0000256" key="8">
    <source>
        <dbReference type="ARBA" id="ARBA00023136"/>
    </source>
</evidence>
<dbReference type="EMBL" id="GL988041">
    <property type="protein sequence ID" value="EGS20401.1"/>
    <property type="molecule type" value="Genomic_DNA"/>
</dbReference>
<dbReference type="GO" id="GO:0005743">
    <property type="term" value="C:mitochondrial inner membrane"/>
    <property type="evidence" value="ECO:0007669"/>
    <property type="project" value="TreeGrafter"/>
</dbReference>
<comment type="caution">
    <text evidence="9">Lacks conserved residue(s) required for the propagation of feature annotation.</text>
</comment>
<dbReference type="GO" id="GO:0006865">
    <property type="term" value="P:amino acid transport"/>
    <property type="evidence" value="ECO:0007669"/>
    <property type="project" value="UniProtKB-KW"/>
</dbReference>
<dbReference type="AlphaFoldDB" id="G0S425"/>
<dbReference type="GO" id="GO:0015075">
    <property type="term" value="F:monoatomic ion transmembrane transporter activity"/>
    <property type="evidence" value="ECO:0007669"/>
    <property type="project" value="InterPro"/>
</dbReference>
<evidence type="ECO:0000256" key="9">
    <source>
        <dbReference type="RuleBase" id="RU362000"/>
    </source>
</evidence>
<keyword evidence="6 9" id="KW-1133">Transmembrane helix</keyword>
<evidence type="ECO:0000256" key="4">
    <source>
        <dbReference type="ARBA" id="ARBA00022692"/>
    </source>
</evidence>
<dbReference type="GeneID" id="18256268"/>
<keyword evidence="4 9" id="KW-0812">Transmembrane</keyword>
<evidence type="ECO:0000256" key="7">
    <source>
        <dbReference type="ARBA" id="ARBA00023128"/>
    </source>
</evidence>
<dbReference type="RefSeq" id="XP_006692697.1">
    <property type="nucleotide sequence ID" value="XM_006692634.1"/>
</dbReference>
<keyword evidence="8 9" id="KW-0472">Membrane</keyword>
<evidence type="ECO:0000313" key="10">
    <source>
        <dbReference type="EMBL" id="EGS20401.1"/>
    </source>
</evidence>
<gene>
    <name evidence="10" type="ORF">CTHT_0022300</name>
</gene>
<keyword evidence="3" id="KW-0813">Transport</keyword>
<dbReference type="GO" id="GO:1990542">
    <property type="term" value="P:mitochondrial transmembrane transport"/>
    <property type="evidence" value="ECO:0007669"/>
    <property type="project" value="TreeGrafter"/>
</dbReference>
<dbReference type="PANTHER" id="PTHR11153">
    <property type="entry name" value="SIDEROFLEXIN"/>
    <property type="match status" value="1"/>
</dbReference>
<keyword evidence="11" id="KW-1185">Reference proteome</keyword>
<protein>
    <recommendedName>
        <fullName evidence="9">Sidoreflexin</fullName>
    </recommendedName>
</protein>
<keyword evidence="5" id="KW-0029">Amino-acid transport</keyword>
<proteinExistence type="inferred from homology"/>
<dbReference type="eggNOG" id="KOG3767">
    <property type="taxonomic scope" value="Eukaryota"/>
</dbReference>
<dbReference type="OMA" id="GRVRHCA"/>
<name>G0S425_CHATD</name>
<reference evidence="10 11" key="1">
    <citation type="journal article" date="2011" name="Cell">
        <title>Insight into structure and assembly of the nuclear pore complex by utilizing the genome of a eukaryotic thermophile.</title>
        <authorList>
            <person name="Amlacher S."/>
            <person name="Sarges P."/>
            <person name="Flemming D."/>
            <person name="van Noort V."/>
            <person name="Kunze R."/>
            <person name="Devos D.P."/>
            <person name="Arumugam M."/>
            <person name="Bork P."/>
            <person name="Hurt E."/>
        </authorList>
    </citation>
    <scope>NUCLEOTIDE SEQUENCE [LARGE SCALE GENOMIC DNA]</scope>
    <source>
        <strain evidence="11">DSM 1495 / CBS 144.50 / IMI 039719</strain>
    </source>
</reference>
<evidence type="ECO:0000256" key="3">
    <source>
        <dbReference type="ARBA" id="ARBA00022448"/>
    </source>
</evidence>
<feature type="transmembrane region" description="Helical" evidence="9">
    <location>
        <begin position="292"/>
        <end position="312"/>
    </location>
</feature>
<evidence type="ECO:0000256" key="1">
    <source>
        <dbReference type="ARBA" id="ARBA00004225"/>
    </source>
</evidence>
<dbReference type="Pfam" id="PF03820">
    <property type="entry name" value="SFXNs"/>
    <property type="match status" value="1"/>
</dbReference>
<dbReference type="Proteomes" id="UP000008066">
    <property type="component" value="Unassembled WGS sequence"/>
</dbReference>
<evidence type="ECO:0000256" key="2">
    <source>
        <dbReference type="ARBA" id="ARBA00005974"/>
    </source>
</evidence>
<evidence type="ECO:0000256" key="5">
    <source>
        <dbReference type="ARBA" id="ARBA00022970"/>
    </source>
</evidence>
<dbReference type="NCBIfam" id="TIGR00798">
    <property type="entry name" value="mtc"/>
    <property type="match status" value="1"/>
</dbReference>